<dbReference type="EMBL" id="KQ965731">
    <property type="protein sequence ID" value="KXS22457.1"/>
    <property type="molecule type" value="Genomic_DNA"/>
</dbReference>
<dbReference type="InterPro" id="IPR036770">
    <property type="entry name" value="Ankyrin_rpt-contain_sf"/>
</dbReference>
<dbReference type="Pfam" id="PF00023">
    <property type="entry name" value="Ank"/>
    <property type="match status" value="1"/>
</dbReference>
<feature type="repeat" description="ANK" evidence="3">
    <location>
        <begin position="141"/>
        <end position="173"/>
    </location>
</feature>
<dbReference type="STRING" id="1344416.A0A139B0G2"/>
<keyword evidence="4" id="KW-0647">Proteasome</keyword>
<dbReference type="OMA" id="WAVAYNR"/>
<dbReference type="PROSITE" id="PS50297">
    <property type="entry name" value="ANK_REP_REGION"/>
    <property type="match status" value="3"/>
</dbReference>
<accession>A0A139B0G2</accession>
<dbReference type="AlphaFoldDB" id="A0A139B0G2"/>
<keyword evidence="5" id="KW-1185">Reference proteome</keyword>
<dbReference type="SMART" id="SM00248">
    <property type="entry name" value="ANK"/>
    <property type="match status" value="4"/>
</dbReference>
<feature type="repeat" description="ANK" evidence="3">
    <location>
        <begin position="174"/>
        <end position="206"/>
    </location>
</feature>
<dbReference type="PROSITE" id="PS50088">
    <property type="entry name" value="ANK_REPEAT"/>
    <property type="match status" value="4"/>
</dbReference>
<dbReference type="Proteomes" id="UP000070544">
    <property type="component" value="Unassembled WGS sequence"/>
</dbReference>
<organism evidence="4 5">
    <name type="scientific">Gonapodya prolifera (strain JEL478)</name>
    <name type="common">Monoblepharis prolifera</name>
    <dbReference type="NCBI Taxonomy" id="1344416"/>
    <lineage>
        <taxon>Eukaryota</taxon>
        <taxon>Fungi</taxon>
        <taxon>Fungi incertae sedis</taxon>
        <taxon>Chytridiomycota</taxon>
        <taxon>Chytridiomycota incertae sedis</taxon>
        <taxon>Monoblepharidomycetes</taxon>
        <taxon>Monoblepharidales</taxon>
        <taxon>Gonapodyaceae</taxon>
        <taxon>Gonapodya</taxon>
    </lineage>
</organism>
<dbReference type="PANTHER" id="PTHR24171:SF11">
    <property type="entry name" value="26S PROTEASOME NON-ATPASE REGULATORY SUBUNIT 10"/>
    <property type="match status" value="1"/>
</dbReference>
<dbReference type="PANTHER" id="PTHR24171">
    <property type="entry name" value="ANKYRIN REPEAT DOMAIN-CONTAINING PROTEIN 39-RELATED"/>
    <property type="match status" value="1"/>
</dbReference>
<keyword evidence="2 3" id="KW-0040">ANK repeat</keyword>
<evidence type="ECO:0000256" key="1">
    <source>
        <dbReference type="ARBA" id="ARBA00022737"/>
    </source>
</evidence>
<protein>
    <submittedName>
        <fullName evidence="4">26S proteasome non-ATPase regulatory subunit 10-like protein</fullName>
    </submittedName>
</protein>
<dbReference type="SUPFAM" id="SSF48403">
    <property type="entry name" value="Ankyrin repeat"/>
    <property type="match status" value="1"/>
</dbReference>
<dbReference type="Gene3D" id="1.25.40.20">
    <property type="entry name" value="Ankyrin repeat-containing domain"/>
    <property type="match status" value="2"/>
</dbReference>
<dbReference type="OrthoDB" id="20052at2759"/>
<evidence type="ECO:0000313" key="4">
    <source>
        <dbReference type="EMBL" id="KXS22457.1"/>
    </source>
</evidence>
<feature type="repeat" description="ANK" evidence="3">
    <location>
        <begin position="41"/>
        <end position="73"/>
    </location>
</feature>
<proteinExistence type="predicted"/>
<gene>
    <name evidence="4" type="ORF">M427DRAFT_173092</name>
</gene>
<evidence type="ECO:0000256" key="2">
    <source>
        <dbReference type="ARBA" id="ARBA00023043"/>
    </source>
</evidence>
<dbReference type="GO" id="GO:0000502">
    <property type="term" value="C:proteasome complex"/>
    <property type="evidence" value="ECO:0007669"/>
    <property type="project" value="UniProtKB-KW"/>
</dbReference>
<evidence type="ECO:0000256" key="3">
    <source>
        <dbReference type="PROSITE-ProRule" id="PRU00023"/>
    </source>
</evidence>
<dbReference type="Pfam" id="PF12796">
    <property type="entry name" value="Ank_2"/>
    <property type="match status" value="2"/>
</dbReference>
<name>A0A139B0G2_GONPJ</name>
<sequence length="228" mass="24465">MPSNPQLQSVTIFNATMAGDFSAVSAMLSANPSLVRSRDEDERTALHWASSNGKSDLVTLLLERGAEVDAVDDAGWTSLMIATSSGHTDCVELVVRAGGESDVLKEHAHYVASKNRLDIARILLNPPTDQKKANVNATDSSGQTPLHRAASRGYDKMVEILLDNGAASDKEDKQGNTALHLACEEGHGSTAVLLIGRGCSLDWKNKDEKTPLELADRAVKTFVQRSVV</sequence>
<reference evidence="4 5" key="1">
    <citation type="journal article" date="2015" name="Genome Biol. Evol.">
        <title>Phylogenomic analyses indicate that early fungi evolved digesting cell walls of algal ancestors of land plants.</title>
        <authorList>
            <person name="Chang Y."/>
            <person name="Wang S."/>
            <person name="Sekimoto S."/>
            <person name="Aerts A.L."/>
            <person name="Choi C."/>
            <person name="Clum A."/>
            <person name="LaButti K.M."/>
            <person name="Lindquist E.A."/>
            <person name="Yee Ngan C."/>
            <person name="Ohm R.A."/>
            <person name="Salamov A.A."/>
            <person name="Grigoriev I.V."/>
            <person name="Spatafora J.W."/>
            <person name="Berbee M.L."/>
        </authorList>
    </citation>
    <scope>NUCLEOTIDE SEQUENCE [LARGE SCALE GENOMIC DNA]</scope>
    <source>
        <strain evidence="4 5">JEL478</strain>
    </source>
</reference>
<dbReference type="InterPro" id="IPR002110">
    <property type="entry name" value="Ankyrin_rpt"/>
</dbReference>
<feature type="repeat" description="ANK" evidence="3">
    <location>
        <begin position="74"/>
        <end position="106"/>
    </location>
</feature>
<keyword evidence="1" id="KW-0677">Repeat</keyword>
<evidence type="ECO:0000313" key="5">
    <source>
        <dbReference type="Proteomes" id="UP000070544"/>
    </source>
</evidence>